<sequence length="447" mass="45903">MIILHLALRSLRHRPASFVASFVSLFLGATILMTFASLLDTRANVDESTGTILTIMASAVGGWGLVLVVVAVMSTLGLLVRQRDTELALLKSIGATPAQIGRLIVGEAVAIALIAFLAAITPAVFTGRLVVGLLKNAQRLPKRVPAEFGPFAIGIGLGITLLAAAIAAAATAWRRARIGVREGLLTASIGEARPGRVRLVAGVLVLATGISAGVLTATVFTGREPALMAIGGQGAILSAVGFALLAPSLLAAITRAVAKPLRRTGASGHLAVLNLHGQTQQLAGALVPNILFTGMATGTLYMQSIENSAATGARTEIARSIETLNYVVVGMVALFAAIMLVNTLIATTVHRRREFGQQRLVGSTPPQVLGMVGLEGAVLASTGVLFGSIASIATVVPYSLVKTGSVLPDATITIYLGVVLIACALTLASSVGTARQAIRVPAIQACR</sequence>
<keyword evidence="3 7" id="KW-0812">Transmembrane</keyword>
<dbReference type="EMBL" id="JBHRWI010000020">
    <property type="protein sequence ID" value="MFC3511527.1"/>
    <property type="molecule type" value="Genomic_DNA"/>
</dbReference>
<keyword evidence="2" id="KW-1003">Cell membrane</keyword>
<feature type="transmembrane region" description="Helical" evidence="7">
    <location>
        <begin position="199"/>
        <end position="220"/>
    </location>
</feature>
<keyword evidence="4 7" id="KW-1133">Transmembrane helix</keyword>
<evidence type="ECO:0000256" key="1">
    <source>
        <dbReference type="ARBA" id="ARBA00004651"/>
    </source>
</evidence>
<dbReference type="RefSeq" id="WP_377868049.1">
    <property type="nucleotide sequence ID" value="NZ_JBHMAY010000003.1"/>
</dbReference>
<dbReference type="PANTHER" id="PTHR30572">
    <property type="entry name" value="MEMBRANE COMPONENT OF TRANSPORTER-RELATED"/>
    <property type="match status" value="1"/>
</dbReference>
<evidence type="ECO:0000313" key="9">
    <source>
        <dbReference type="EMBL" id="MFC3511527.1"/>
    </source>
</evidence>
<dbReference type="InterPro" id="IPR050250">
    <property type="entry name" value="Macrolide_Exporter_MacB"/>
</dbReference>
<comment type="caution">
    <text evidence="9">The sequence shown here is derived from an EMBL/GenBank/DDBJ whole genome shotgun (WGS) entry which is preliminary data.</text>
</comment>
<dbReference type="InterPro" id="IPR003838">
    <property type="entry name" value="ABC3_permease_C"/>
</dbReference>
<keyword evidence="5 7" id="KW-0472">Membrane</keyword>
<evidence type="ECO:0000256" key="4">
    <source>
        <dbReference type="ARBA" id="ARBA00022989"/>
    </source>
</evidence>
<dbReference type="Proteomes" id="UP001595764">
    <property type="component" value="Unassembled WGS sequence"/>
</dbReference>
<dbReference type="PANTHER" id="PTHR30572:SF4">
    <property type="entry name" value="ABC TRANSPORTER PERMEASE YTRF"/>
    <property type="match status" value="1"/>
</dbReference>
<gene>
    <name evidence="9" type="ORF">ACFORO_15215</name>
</gene>
<name>A0ABV7QDY9_9PSEU</name>
<evidence type="ECO:0000256" key="7">
    <source>
        <dbReference type="SAM" id="Phobius"/>
    </source>
</evidence>
<feature type="transmembrane region" description="Helical" evidence="7">
    <location>
        <begin position="151"/>
        <end position="173"/>
    </location>
</feature>
<feature type="transmembrane region" description="Helical" evidence="7">
    <location>
        <begin position="323"/>
        <end position="347"/>
    </location>
</feature>
<evidence type="ECO:0000256" key="3">
    <source>
        <dbReference type="ARBA" id="ARBA00022692"/>
    </source>
</evidence>
<feature type="transmembrane region" description="Helical" evidence="7">
    <location>
        <begin position="18"/>
        <end position="39"/>
    </location>
</feature>
<protein>
    <submittedName>
        <fullName evidence="9">FtsX-like permease family protein</fullName>
    </submittedName>
</protein>
<comment type="subcellular location">
    <subcellularLocation>
        <location evidence="1">Cell membrane</location>
        <topology evidence="1">Multi-pass membrane protein</topology>
    </subcellularLocation>
</comment>
<accession>A0ABV7QDY9</accession>
<feature type="transmembrane region" description="Helical" evidence="7">
    <location>
        <begin position="51"/>
        <end position="79"/>
    </location>
</feature>
<feature type="transmembrane region" description="Helical" evidence="7">
    <location>
        <begin position="368"/>
        <end position="392"/>
    </location>
</feature>
<feature type="transmembrane region" description="Helical" evidence="7">
    <location>
        <begin position="412"/>
        <end position="431"/>
    </location>
</feature>
<feature type="transmembrane region" description="Helical" evidence="7">
    <location>
        <begin position="226"/>
        <end position="253"/>
    </location>
</feature>
<evidence type="ECO:0000313" key="10">
    <source>
        <dbReference type="Proteomes" id="UP001595764"/>
    </source>
</evidence>
<evidence type="ECO:0000259" key="8">
    <source>
        <dbReference type="Pfam" id="PF02687"/>
    </source>
</evidence>
<keyword evidence="10" id="KW-1185">Reference proteome</keyword>
<evidence type="ECO:0000256" key="6">
    <source>
        <dbReference type="ARBA" id="ARBA00038076"/>
    </source>
</evidence>
<reference evidence="10" key="1">
    <citation type="journal article" date="2019" name="Int. J. Syst. Evol. Microbiol.">
        <title>The Global Catalogue of Microorganisms (GCM) 10K type strain sequencing project: providing services to taxonomists for standard genome sequencing and annotation.</title>
        <authorList>
            <consortium name="The Broad Institute Genomics Platform"/>
            <consortium name="The Broad Institute Genome Sequencing Center for Infectious Disease"/>
            <person name="Wu L."/>
            <person name="Ma J."/>
        </authorList>
    </citation>
    <scope>NUCLEOTIDE SEQUENCE [LARGE SCALE GENOMIC DNA]</scope>
    <source>
        <strain evidence="10">CGMCC 4.7682</strain>
    </source>
</reference>
<feature type="transmembrane region" description="Helical" evidence="7">
    <location>
        <begin position="100"/>
        <end position="131"/>
    </location>
</feature>
<evidence type="ECO:0000256" key="2">
    <source>
        <dbReference type="ARBA" id="ARBA00022475"/>
    </source>
</evidence>
<feature type="domain" description="ABC3 transporter permease C-terminal" evidence="8">
    <location>
        <begin position="64"/>
        <end position="178"/>
    </location>
</feature>
<feature type="transmembrane region" description="Helical" evidence="7">
    <location>
        <begin position="282"/>
        <end position="303"/>
    </location>
</feature>
<comment type="similarity">
    <text evidence="6">Belongs to the ABC-4 integral membrane protein family.</text>
</comment>
<proteinExistence type="inferred from homology"/>
<evidence type="ECO:0000256" key="5">
    <source>
        <dbReference type="ARBA" id="ARBA00023136"/>
    </source>
</evidence>
<dbReference type="Pfam" id="PF02687">
    <property type="entry name" value="FtsX"/>
    <property type="match status" value="2"/>
</dbReference>
<organism evidence="9 10">
    <name type="scientific">Amycolatopsis halotolerans</name>
    <dbReference type="NCBI Taxonomy" id="330083"/>
    <lineage>
        <taxon>Bacteria</taxon>
        <taxon>Bacillati</taxon>
        <taxon>Actinomycetota</taxon>
        <taxon>Actinomycetes</taxon>
        <taxon>Pseudonocardiales</taxon>
        <taxon>Pseudonocardiaceae</taxon>
        <taxon>Amycolatopsis</taxon>
    </lineage>
</organism>
<feature type="domain" description="ABC3 transporter permease C-terminal" evidence="8">
    <location>
        <begin position="327"/>
        <end position="432"/>
    </location>
</feature>